<protein>
    <submittedName>
        <fullName evidence="1">Uncharacterized protein</fullName>
    </submittedName>
</protein>
<dbReference type="Proteomes" id="UP000306192">
    <property type="component" value="Unassembled WGS sequence"/>
</dbReference>
<organism evidence="1 2">
    <name type="scientific">Subtercola vilae</name>
    <dbReference type="NCBI Taxonomy" id="2056433"/>
    <lineage>
        <taxon>Bacteria</taxon>
        <taxon>Bacillati</taxon>
        <taxon>Actinomycetota</taxon>
        <taxon>Actinomycetes</taxon>
        <taxon>Micrococcales</taxon>
        <taxon>Microbacteriaceae</taxon>
        <taxon>Subtercola</taxon>
    </lineage>
</organism>
<dbReference type="AlphaFoldDB" id="A0A4T2BRV4"/>
<dbReference type="RefSeq" id="WP_136643254.1">
    <property type="nucleotide sequence ID" value="NZ_QYRT01000040.1"/>
</dbReference>
<comment type="caution">
    <text evidence="1">The sequence shown here is derived from an EMBL/GenBank/DDBJ whole genome shotgun (WGS) entry which is preliminary data.</text>
</comment>
<sequence>MLASAAGNALVIGGVTHERHDGDPKMEAELQSVRAELARLIELFDEFGIDDDLTSTLEIDDKTKRMLLALHEGVLQDHPVRGTSDGTGRYDIALGVYKIMVIVMPAEEEGYWQIVDPFDPTKRDRFRIYRLDESGSPEPMEWGTVYEAMTSEDMASVLNLRLRGIVAAYVALEDRSAALNKANLMLLQLLSAADSASEEHHRAYLLQGSTDLCKWLLGEDPDSLIHRINWWQIQHRLGTLSDADRRDIRAARRSLNRDDTQAGLLEACLLILLKDVNELDLVISELGDDKVAMLQSWPVWVLANPGSRICADVPL</sequence>
<dbReference type="EMBL" id="QYRT01000040">
    <property type="protein sequence ID" value="TIH32276.1"/>
    <property type="molecule type" value="Genomic_DNA"/>
</dbReference>
<gene>
    <name evidence="1" type="ORF">D4765_15660</name>
</gene>
<name>A0A4T2BRV4_9MICO</name>
<dbReference type="OrthoDB" id="5050261at2"/>
<reference evidence="1 2" key="1">
    <citation type="journal article" date="2019" name="Microorganisms">
        <title>Systematic Affiliation and Genome Analysis of Subtercola vilae DB165(T) with Particular Emphasis on Cold Adaptation of an Isolate from a High-Altitude Cold Volcano Lake.</title>
        <authorList>
            <person name="Villalobos A.S."/>
            <person name="Wiese J."/>
            <person name="Imhoff J.F."/>
            <person name="Dorador C."/>
            <person name="Keller A."/>
            <person name="Hentschel U."/>
        </authorList>
    </citation>
    <scope>NUCLEOTIDE SEQUENCE [LARGE SCALE GENOMIC DNA]</scope>
    <source>
        <strain evidence="1 2">DB165</strain>
    </source>
</reference>
<evidence type="ECO:0000313" key="1">
    <source>
        <dbReference type="EMBL" id="TIH32276.1"/>
    </source>
</evidence>
<proteinExistence type="predicted"/>
<evidence type="ECO:0000313" key="2">
    <source>
        <dbReference type="Proteomes" id="UP000306192"/>
    </source>
</evidence>
<accession>A0A4T2BRV4</accession>
<keyword evidence="2" id="KW-1185">Reference proteome</keyword>